<dbReference type="InterPro" id="IPR036282">
    <property type="entry name" value="Glutathione-S-Trfase_C_sf"/>
</dbReference>
<name>A0A0D1YZA2_9EURO</name>
<dbReference type="AlphaFoldDB" id="A0A0D1YZA2"/>
<dbReference type="OrthoDB" id="412788at2759"/>
<dbReference type="InterPro" id="IPR004045">
    <property type="entry name" value="Glutathione_S-Trfase_N"/>
</dbReference>
<sequence length="259" mass="29688">MDDGQTSNYVLYYNQYSVCSLMVLYTLALKGDPKSPGNEINVQTKVVDIFHQEQLDEHFLCNINDHGQVPVLAHDSKLDRPIADSLEITYWLAARYSQLIPAEHEHEIRQYLKDLHALNYFSLSFPGRDEVAQGFENGVNRRLANPNISDQYRKALEFKLAVIKRDKTGGLVPAETVKNENHARELLATLENCLGQPDQWIYGSQPTALDAHLVVFMARMSDVGRDQLIPDKLKQYRAWAMQTPEWIKMMDGRKTMIAH</sequence>
<evidence type="ECO:0000313" key="3">
    <source>
        <dbReference type="EMBL" id="KIV86884.1"/>
    </source>
</evidence>
<proteinExistence type="inferred from homology"/>
<dbReference type="SUPFAM" id="SSF52833">
    <property type="entry name" value="Thioredoxin-like"/>
    <property type="match status" value="1"/>
</dbReference>
<evidence type="ECO:0000259" key="2">
    <source>
        <dbReference type="PROSITE" id="PS50404"/>
    </source>
</evidence>
<dbReference type="HOGENOM" id="CLU_088985_0_0_1"/>
<gene>
    <name evidence="3" type="ORF">PV11_02466</name>
</gene>
<dbReference type="CDD" id="cd00570">
    <property type="entry name" value="GST_N_family"/>
    <property type="match status" value="1"/>
</dbReference>
<dbReference type="InterPro" id="IPR036249">
    <property type="entry name" value="Thioredoxin-like_sf"/>
</dbReference>
<feature type="domain" description="GST N-terminal" evidence="2">
    <location>
        <begin position="7"/>
        <end position="100"/>
    </location>
</feature>
<accession>A0A0D1YZA2</accession>
<dbReference type="Proteomes" id="UP000053599">
    <property type="component" value="Unassembled WGS sequence"/>
</dbReference>
<dbReference type="SUPFAM" id="SSF47616">
    <property type="entry name" value="GST C-terminal domain-like"/>
    <property type="match status" value="1"/>
</dbReference>
<dbReference type="Gene3D" id="3.40.30.10">
    <property type="entry name" value="Glutaredoxin"/>
    <property type="match status" value="1"/>
</dbReference>
<evidence type="ECO:0000313" key="4">
    <source>
        <dbReference type="Proteomes" id="UP000053599"/>
    </source>
</evidence>
<reference evidence="3 4" key="1">
    <citation type="submission" date="2015-01" db="EMBL/GenBank/DDBJ databases">
        <title>The Genome Sequence of Exophiala sideris CBS121828.</title>
        <authorList>
            <consortium name="The Broad Institute Genomics Platform"/>
            <person name="Cuomo C."/>
            <person name="de Hoog S."/>
            <person name="Gorbushina A."/>
            <person name="Stielow B."/>
            <person name="Teixiera M."/>
            <person name="Abouelleil A."/>
            <person name="Chapman S.B."/>
            <person name="Priest M."/>
            <person name="Young S.K."/>
            <person name="Wortman J."/>
            <person name="Nusbaum C."/>
            <person name="Birren B."/>
        </authorList>
    </citation>
    <scope>NUCLEOTIDE SEQUENCE [LARGE SCALE GENOMIC DNA]</scope>
    <source>
        <strain evidence="3 4">CBS 121828</strain>
    </source>
</reference>
<dbReference type="PROSITE" id="PS50404">
    <property type="entry name" value="GST_NTER"/>
    <property type="match status" value="1"/>
</dbReference>
<evidence type="ECO:0000256" key="1">
    <source>
        <dbReference type="ARBA" id="ARBA00007409"/>
    </source>
</evidence>
<organism evidence="3 4">
    <name type="scientific">Exophiala sideris</name>
    <dbReference type="NCBI Taxonomy" id="1016849"/>
    <lineage>
        <taxon>Eukaryota</taxon>
        <taxon>Fungi</taxon>
        <taxon>Dikarya</taxon>
        <taxon>Ascomycota</taxon>
        <taxon>Pezizomycotina</taxon>
        <taxon>Eurotiomycetes</taxon>
        <taxon>Chaetothyriomycetidae</taxon>
        <taxon>Chaetothyriales</taxon>
        <taxon>Herpotrichiellaceae</taxon>
        <taxon>Exophiala</taxon>
    </lineage>
</organism>
<protein>
    <recommendedName>
        <fullName evidence="2">GST N-terminal domain-containing protein</fullName>
    </recommendedName>
</protein>
<dbReference type="EMBL" id="KN846951">
    <property type="protein sequence ID" value="KIV86884.1"/>
    <property type="molecule type" value="Genomic_DNA"/>
</dbReference>
<comment type="similarity">
    <text evidence="1">Belongs to the GST superfamily.</text>
</comment>
<dbReference type="PANTHER" id="PTHR44051">
    <property type="entry name" value="GLUTATHIONE S-TRANSFERASE-RELATED"/>
    <property type="match status" value="1"/>
</dbReference>
<dbReference type="PANTHER" id="PTHR44051:SF8">
    <property type="entry name" value="GLUTATHIONE S-TRANSFERASE GSTA"/>
    <property type="match status" value="1"/>
</dbReference>